<dbReference type="PATRIC" id="fig|1121439.3.peg.1101"/>
<sequence>MTLGANSLLLSIDTAFLAKVARQYGLPHISPADIRAALEREGYDVVETYAAVIRETPDSLDEREVGEKHNLFEKRRYALELAGATVIASPSCKMEYGYKQSDDQRLVVKSLSFCLRVRPRFLCLVAGDRDYIPLVEELRAEGIRTILLSYESFRSGDLTRLSWRVREIADFIELPRVRSENAQTRDHDAERLAGSLFPERGE</sequence>
<dbReference type="EMBL" id="ATHI01000007">
    <property type="protein sequence ID" value="EPR34655.1"/>
    <property type="molecule type" value="Genomic_DNA"/>
</dbReference>
<dbReference type="RefSeq" id="WP_020886582.1">
    <property type="nucleotide sequence ID" value="NZ_ATHI01000007.1"/>
</dbReference>
<feature type="domain" description="NYN" evidence="1">
    <location>
        <begin position="29"/>
        <end position="159"/>
    </location>
</feature>
<name>S7TDJ5_9BACT</name>
<evidence type="ECO:0000313" key="2">
    <source>
        <dbReference type="EMBL" id="EPR34655.1"/>
    </source>
</evidence>
<dbReference type="AlphaFoldDB" id="S7TDJ5"/>
<organism evidence="2 3">
    <name type="scientific">Alkalidesulfovibrio alkalitolerans DSM 16529</name>
    <dbReference type="NCBI Taxonomy" id="1121439"/>
    <lineage>
        <taxon>Bacteria</taxon>
        <taxon>Pseudomonadati</taxon>
        <taxon>Thermodesulfobacteriota</taxon>
        <taxon>Desulfovibrionia</taxon>
        <taxon>Desulfovibrionales</taxon>
        <taxon>Desulfovibrionaceae</taxon>
        <taxon>Alkalidesulfovibrio</taxon>
    </lineage>
</organism>
<accession>S7TDJ5</accession>
<protein>
    <submittedName>
        <fullName evidence="2">NYN domain, limkain-b1-type</fullName>
    </submittedName>
</protein>
<dbReference type="InterPro" id="IPR021139">
    <property type="entry name" value="NYN"/>
</dbReference>
<comment type="caution">
    <text evidence="2">The sequence shown here is derived from an EMBL/GenBank/DDBJ whole genome shotgun (WGS) entry which is preliminary data.</text>
</comment>
<gene>
    <name evidence="2" type="ORF">dsat_2697</name>
</gene>
<dbReference type="Gene3D" id="3.40.50.1010">
    <property type="entry name" value="5'-nuclease"/>
    <property type="match status" value="1"/>
</dbReference>
<dbReference type="GO" id="GO:0004540">
    <property type="term" value="F:RNA nuclease activity"/>
    <property type="evidence" value="ECO:0007669"/>
    <property type="project" value="InterPro"/>
</dbReference>
<keyword evidence="3" id="KW-1185">Reference proteome</keyword>
<evidence type="ECO:0000313" key="3">
    <source>
        <dbReference type="Proteomes" id="UP000014975"/>
    </source>
</evidence>
<evidence type="ECO:0000259" key="1">
    <source>
        <dbReference type="Pfam" id="PF01936"/>
    </source>
</evidence>
<dbReference type="eggNOG" id="COG1432">
    <property type="taxonomic scope" value="Bacteria"/>
</dbReference>
<reference evidence="2 3" key="1">
    <citation type="journal article" date="2013" name="Genome Announc.">
        <title>Draft genome sequences for three mercury-methylating, sulfate-reducing bacteria.</title>
        <authorList>
            <person name="Brown S.D."/>
            <person name="Hurt R.A.Jr."/>
            <person name="Gilmour C.C."/>
            <person name="Elias D.A."/>
        </authorList>
    </citation>
    <scope>NUCLEOTIDE SEQUENCE [LARGE SCALE GENOMIC DNA]</scope>
    <source>
        <strain evidence="2 3">DSM 16529</strain>
    </source>
</reference>
<dbReference type="Proteomes" id="UP000014975">
    <property type="component" value="Unassembled WGS sequence"/>
</dbReference>
<proteinExistence type="predicted"/>
<dbReference type="STRING" id="1121439.dsat_2697"/>
<dbReference type="Pfam" id="PF01936">
    <property type="entry name" value="NYN"/>
    <property type="match status" value="1"/>
</dbReference>